<dbReference type="Pfam" id="PF04233">
    <property type="entry name" value="Phage_Mu_F"/>
    <property type="match status" value="1"/>
</dbReference>
<dbReference type="NCBIfam" id="TIGR01641">
    <property type="entry name" value="phageSPP1_gp7"/>
    <property type="match status" value="1"/>
</dbReference>
<reference evidence="2 3" key="1">
    <citation type="submission" date="2017-01" db="EMBL/GenBank/DDBJ databases">
        <title>Novel large sulfur bacteria in the metagenomes of groundwater-fed chemosynthetic microbial mats in the Lake Huron basin.</title>
        <authorList>
            <person name="Sharrar A.M."/>
            <person name="Flood B.E."/>
            <person name="Bailey J.V."/>
            <person name="Jones D.S."/>
            <person name="Biddanda B."/>
            <person name="Ruberg S.A."/>
            <person name="Marcus D.N."/>
            <person name="Dick G.J."/>
        </authorList>
    </citation>
    <scope>NUCLEOTIDE SEQUENCE [LARGE SCALE GENOMIC DNA]</scope>
    <source>
        <strain evidence="2">A8</strain>
    </source>
</reference>
<dbReference type="Proteomes" id="UP000192491">
    <property type="component" value="Unassembled WGS sequence"/>
</dbReference>
<sequence length="494" mass="54535">MPNTTPPDIAHALKLKPAEAIKYFESKGLQLTDSWNELMGGQHIPVLTVAHLGKLDVLQRVYSELRNALHEGLTEAEFERRLTPVLQAAGWWGKAIDADTGEITQTYPGSSRAVQYGSPARLDLIYRQNLQTAYMVGRYQGLSEGRHSHPYWQYIAIKDSRTRPSHAALNGRVFRREDPAFDSLYPPNGWNCRCRTRPLSDSRLKREGLEVDSSAGKLIDATVPAGRYPDGSPKTAEVTGIRTGRYDADGKEIVLFPDAGWSYHPGTSWQMAQRQQLHDKQAELGNAGITLPDTVTALTDKVRRVLGEPLTAAMIANPKLALDDIRISDMHGIDPDLTADKPSLQRAEAYIRAIAGRHIFKAIAAGNLRGNAALQHEIAEAQWLNDHHRDFLSQAGAAKILDEYLEASGSGIPEGVIDYHLHALKAEIQYTSTQLQQHGIHAELGMIAKALYGHIGGEPLTRTVRELQIIGIIWPEEAVPPALQAAITQPRKTP</sequence>
<dbReference type="InterPro" id="IPR006528">
    <property type="entry name" value="Phage_head_morphogenesis_dom"/>
</dbReference>
<gene>
    <name evidence="2" type="ORF">BWK73_13975</name>
</gene>
<dbReference type="AlphaFoldDB" id="A0A1Y1QSI4"/>
<organism evidence="2 3">
    <name type="scientific">Thiothrix lacustris</name>
    <dbReference type="NCBI Taxonomy" id="525917"/>
    <lineage>
        <taxon>Bacteria</taxon>
        <taxon>Pseudomonadati</taxon>
        <taxon>Pseudomonadota</taxon>
        <taxon>Gammaproteobacteria</taxon>
        <taxon>Thiotrichales</taxon>
        <taxon>Thiotrichaceae</taxon>
        <taxon>Thiothrix</taxon>
    </lineage>
</organism>
<proteinExistence type="predicted"/>
<evidence type="ECO:0000313" key="2">
    <source>
        <dbReference type="EMBL" id="OQX12819.1"/>
    </source>
</evidence>
<accession>A0A1Y1QSI4</accession>
<comment type="caution">
    <text evidence="2">The sequence shown here is derived from an EMBL/GenBank/DDBJ whole genome shotgun (WGS) entry which is preliminary data.</text>
</comment>
<name>A0A1Y1QSI4_9GAMM</name>
<protein>
    <recommendedName>
        <fullName evidence="1">Phage head morphogenesis domain-containing protein</fullName>
    </recommendedName>
</protein>
<evidence type="ECO:0000313" key="3">
    <source>
        <dbReference type="Proteomes" id="UP000192491"/>
    </source>
</evidence>
<evidence type="ECO:0000259" key="1">
    <source>
        <dbReference type="Pfam" id="PF04233"/>
    </source>
</evidence>
<feature type="domain" description="Phage head morphogenesis" evidence="1">
    <location>
        <begin position="60"/>
        <end position="196"/>
    </location>
</feature>
<dbReference type="EMBL" id="MTEJ01000058">
    <property type="protein sequence ID" value="OQX12819.1"/>
    <property type="molecule type" value="Genomic_DNA"/>
</dbReference>